<dbReference type="AlphaFoldDB" id="A0AAV9Z2Z9"/>
<sequence>MPSISKTLRYLGTGRRRSKAQKNHTANLNRVASQDSHTSHTSDSADKENDGEQILKRRADMYQKQYYGTRKKLKRSHEAHEQQAAVLAGSLEETGRLKAQVSHLTAEVTQLEAESSSLRAEVASQKSARSVASQKMHAMAQKIRRIPSRIDTAVEKAATKAREEITRLFSFTLKEDGVIPDSARDMINNLVALDGVRPNKVVSVLRRIAEKLGIAVVGNASDRSIRRIVKEGGVASTLQFVEAVGTAKGISH</sequence>
<evidence type="ECO:0000313" key="4">
    <source>
        <dbReference type="Proteomes" id="UP001362999"/>
    </source>
</evidence>
<feature type="non-terminal residue" evidence="3">
    <location>
        <position position="252"/>
    </location>
</feature>
<evidence type="ECO:0000256" key="1">
    <source>
        <dbReference type="SAM" id="Coils"/>
    </source>
</evidence>
<evidence type="ECO:0000313" key="3">
    <source>
        <dbReference type="EMBL" id="KAK6969294.1"/>
    </source>
</evidence>
<keyword evidence="4" id="KW-1185">Reference proteome</keyword>
<organism evidence="3 4">
    <name type="scientific">Favolaschia claudopus</name>
    <dbReference type="NCBI Taxonomy" id="2862362"/>
    <lineage>
        <taxon>Eukaryota</taxon>
        <taxon>Fungi</taxon>
        <taxon>Dikarya</taxon>
        <taxon>Basidiomycota</taxon>
        <taxon>Agaricomycotina</taxon>
        <taxon>Agaricomycetes</taxon>
        <taxon>Agaricomycetidae</taxon>
        <taxon>Agaricales</taxon>
        <taxon>Marasmiineae</taxon>
        <taxon>Mycenaceae</taxon>
        <taxon>Favolaschia</taxon>
    </lineage>
</organism>
<gene>
    <name evidence="3" type="ORF">R3P38DRAFT_2588308</name>
</gene>
<evidence type="ECO:0000256" key="2">
    <source>
        <dbReference type="SAM" id="MobiDB-lite"/>
    </source>
</evidence>
<accession>A0AAV9Z2Z9</accession>
<feature type="region of interest" description="Disordered" evidence="2">
    <location>
        <begin position="12"/>
        <end position="52"/>
    </location>
</feature>
<protein>
    <submittedName>
        <fullName evidence="3">Uncharacterized protein</fullName>
    </submittedName>
</protein>
<dbReference type="EMBL" id="JAWWNJ010000228">
    <property type="protein sequence ID" value="KAK6969294.1"/>
    <property type="molecule type" value="Genomic_DNA"/>
</dbReference>
<name>A0AAV9Z2Z9_9AGAR</name>
<proteinExistence type="predicted"/>
<feature type="compositionally biased region" description="Basic and acidic residues" evidence="2">
    <location>
        <begin position="37"/>
        <end position="52"/>
    </location>
</feature>
<reference evidence="3 4" key="1">
    <citation type="journal article" date="2024" name="J Genomics">
        <title>Draft genome sequencing and assembly of Favolaschia claudopus CIRM-BRFM 2984 isolated from oak limbs.</title>
        <authorList>
            <person name="Navarro D."/>
            <person name="Drula E."/>
            <person name="Chaduli D."/>
            <person name="Cazenave R."/>
            <person name="Ahrendt S."/>
            <person name="Wang J."/>
            <person name="Lipzen A."/>
            <person name="Daum C."/>
            <person name="Barry K."/>
            <person name="Grigoriev I.V."/>
            <person name="Favel A."/>
            <person name="Rosso M.N."/>
            <person name="Martin F."/>
        </authorList>
    </citation>
    <scope>NUCLEOTIDE SEQUENCE [LARGE SCALE GENOMIC DNA]</scope>
    <source>
        <strain evidence="3 4">CIRM-BRFM 2984</strain>
    </source>
</reference>
<comment type="caution">
    <text evidence="3">The sequence shown here is derived from an EMBL/GenBank/DDBJ whole genome shotgun (WGS) entry which is preliminary data.</text>
</comment>
<feature type="coiled-coil region" evidence="1">
    <location>
        <begin position="94"/>
        <end position="128"/>
    </location>
</feature>
<keyword evidence="1" id="KW-0175">Coiled coil</keyword>
<dbReference type="Proteomes" id="UP001362999">
    <property type="component" value="Unassembled WGS sequence"/>
</dbReference>